<accession>A0A930H1V9</accession>
<reference evidence="1" key="1">
    <citation type="submission" date="2020-04" db="EMBL/GenBank/DDBJ databases">
        <title>Deep metagenomics examines the oral microbiome during advanced dental caries in children, revealing novel taxa and co-occurrences with host molecules.</title>
        <authorList>
            <person name="Baker J.L."/>
            <person name="Morton J.T."/>
            <person name="Dinis M."/>
            <person name="Alvarez R."/>
            <person name="Tran N.C."/>
            <person name="Knight R."/>
            <person name="Edlund A."/>
        </authorList>
    </citation>
    <scope>NUCLEOTIDE SEQUENCE</scope>
    <source>
        <strain evidence="1">JCVI_48_bin.5</strain>
    </source>
</reference>
<evidence type="ECO:0000313" key="2">
    <source>
        <dbReference type="Proteomes" id="UP000780721"/>
    </source>
</evidence>
<gene>
    <name evidence="1" type="ORF">HXM91_04620</name>
</gene>
<dbReference type="Gene3D" id="2.60.120.370">
    <property type="entry name" value="YhcH/YjgK/YiaL"/>
    <property type="match status" value="1"/>
</dbReference>
<dbReference type="InterPro" id="IPR004375">
    <property type="entry name" value="NanQ/TabA/YiaL"/>
</dbReference>
<sequence length="150" mass="17181">MVLQNLKNHDKYDLSNERFQAAFQFLKREDLGQLEDGNYPILGEEVFAMVQSFETALEKDRCFEAHDIYFDIQNLLEGEERIDVLARSSCEITENPEGKDICFLEPKGAFSQMLLQAGDYLILSPEEAHRPAVAVHNPMSCRKVVVKVKL</sequence>
<dbReference type="Proteomes" id="UP000780721">
    <property type="component" value="Unassembled WGS sequence"/>
</dbReference>
<dbReference type="NCBIfam" id="TIGR00022">
    <property type="entry name" value="YhcH/YjgK/YiaL family protein"/>
    <property type="match status" value="1"/>
</dbReference>
<dbReference type="PANTHER" id="PTHR34986">
    <property type="entry name" value="EVOLVED BETA-GALACTOSIDASE SUBUNIT BETA"/>
    <property type="match status" value="1"/>
</dbReference>
<dbReference type="GO" id="GO:0005829">
    <property type="term" value="C:cytosol"/>
    <property type="evidence" value="ECO:0007669"/>
    <property type="project" value="TreeGrafter"/>
</dbReference>
<evidence type="ECO:0000313" key="1">
    <source>
        <dbReference type="EMBL" id="MBF1305121.1"/>
    </source>
</evidence>
<proteinExistence type="predicted"/>
<organism evidence="1 2">
    <name type="scientific">Oribacterium sinus</name>
    <dbReference type="NCBI Taxonomy" id="237576"/>
    <lineage>
        <taxon>Bacteria</taxon>
        <taxon>Bacillati</taxon>
        <taxon>Bacillota</taxon>
        <taxon>Clostridia</taxon>
        <taxon>Lachnospirales</taxon>
        <taxon>Lachnospiraceae</taxon>
        <taxon>Oribacterium</taxon>
    </lineage>
</organism>
<dbReference type="SUPFAM" id="SSF51197">
    <property type="entry name" value="Clavaminate synthase-like"/>
    <property type="match status" value="1"/>
</dbReference>
<dbReference type="PANTHER" id="PTHR34986:SF1">
    <property type="entry name" value="PROTEIN YIAL"/>
    <property type="match status" value="1"/>
</dbReference>
<dbReference type="Pfam" id="PF04074">
    <property type="entry name" value="DUF386"/>
    <property type="match status" value="1"/>
</dbReference>
<dbReference type="InterPro" id="IPR037012">
    <property type="entry name" value="NanQ/TabA/YiaL_sf"/>
</dbReference>
<dbReference type="EMBL" id="JABZRB010000101">
    <property type="protein sequence ID" value="MBF1305121.1"/>
    <property type="molecule type" value="Genomic_DNA"/>
</dbReference>
<protein>
    <submittedName>
        <fullName evidence="1">YhcH/YjgK/YiaL family protein</fullName>
    </submittedName>
</protein>
<dbReference type="AlphaFoldDB" id="A0A930H1V9"/>
<name>A0A930H1V9_9FIRM</name>
<comment type="caution">
    <text evidence="1">The sequence shown here is derived from an EMBL/GenBank/DDBJ whole genome shotgun (WGS) entry which is preliminary data.</text>
</comment>